<gene>
    <name evidence="1" type="ORF">GTO91_04795</name>
</gene>
<dbReference type="InterPro" id="IPR028994">
    <property type="entry name" value="Integrin_alpha_N"/>
</dbReference>
<accession>A0A845L5I2</accession>
<dbReference type="AlphaFoldDB" id="A0A845L5I2"/>
<evidence type="ECO:0000313" key="2">
    <source>
        <dbReference type="Proteomes" id="UP000463470"/>
    </source>
</evidence>
<sequence length="230" mass="25986">MPGIILDVRFGDVNGDRIPDRVYLTGHRPDPQSPFVDRITLMIQDGRTMGTYPIPLRTNAGYNPTLFLGDFTGDGVMDIQVSIDSGGSGALTFEYIYSFLNNRPRLLFDDEQFNQFFQYDVNYRDMYKVDVVSKSLQKTFTIDIRYKGPEYLAEIYNPDGTLKAPIEGFVVGISGLYPVDFDRNGVYELLAFQGIAGRYNADRIGYVLTALKWDGSRFAVMNQWVAIFGG</sequence>
<organism evidence="1 2">
    <name type="scientific">Heliomicrobium undosum</name>
    <dbReference type="NCBI Taxonomy" id="121734"/>
    <lineage>
        <taxon>Bacteria</taxon>
        <taxon>Bacillati</taxon>
        <taxon>Bacillota</taxon>
        <taxon>Clostridia</taxon>
        <taxon>Eubacteriales</taxon>
        <taxon>Heliobacteriaceae</taxon>
        <taxon>Heliomicrobium</taxon>
    </lineage>
</organism>
<reference evidence="1 2" key="1">
    <citation type="submission" date="2020-01" db="EMBL/GenBank/DDBJ databases">
        <title>Whole-genome sequence of Heliobacterium undosum DSM 13378.</title>
        <authorList>
            <person name="Kyndt J.A."/>
            <person name="Meyer T.E."/>
        </authorList>
    </citation>
    <scope>NUCLEOTIDE SEQUENCE [LARGE SCALE GENOMIC DNA]</scope>
    <source>
        <strain evidence="1 2">DSM 13378</strain>
    </source>
</reference>
<dbReference type="OrthoDB" id="1653343at2"/>
<keyword evidence="2" id="KW-1185">Reference proteome</keyword>
<dbReference type="Proteomes" id="UP000463470">
    <property type="component" value="Unassembled WGS sequence"/>
</dbReference>
<comment type="caution">
    <text evidence="1">The sequence shown here is derived from an EMBL/GenBank/DDBJ whole genome shotgun (WGS) entry which is preliminary data.</text>
</comment>
<proteinExistence type="predicted"/>
<dbReference type="EMBL" id="WXEY01000003">
    <property type="protein sequence ID" value="MZP29028.1"/>
    <property type="molecule type" value="Genomic_DNA"/>
</dbReference>
<dbReference type="SUPFAM" id="SSF69318">
    <property type="entry name" value="Integrin alpha N-terminal domain"/>
    <property type="match status" value="1"/>
</dbReference>
<protein>
    <submittedName>
        <fullName evidence="1">VCBS repeat-containing protein</fullName>
    </submittedName>
</protein>
<name>A0A845L5I2_9FIRM</name>
<evidence type="ECO:0000313" key="1">
    <source>
        <dbReference type="EMBL" id="MZP29028.1"/>
    </source>
</evidence>